<name>A0A7J9NCC7_GOSSC</name>
<accession>A0A7J9NCC7</accession>
<sequence>MRFCTDVETLIESLYLGYVELLDMIIFFQENTRPIEETCK</sequence>
<organism evidence="1 2">
    <name type="scientific">Gossypium schwendimanii</name>
    <name type="common">Cotton</name>
    <dbReference type="NCBI Taxonomy" id="34291"/>
    <lineage>
        <taxon>Eukaryota</taxon>
        <taxon>Viridiplantae</taxon>
        <taxon>Streptophyta</taxon>
        <taxon>Embryophyta</taxon>
        <taxon>Tracheophyta</taxon>
        <taxon>Spermatophyta</taxon>
        <taxon>Magnoliopsida</taxon>
        <taxon>eudicotyledons</taxon>
        <taxon>Gunneridae</taxon>
        <taxon>Pentapetalae</taxon>
        <taxon>rosids</taxon>
        <taxon>malvids</taxon>
        <taxon>Malvales</taxon>
        <taxon>Malvaceae</taxon>
        <taxon>Malvoideae</taxon>
        <taxon>Gossypium</taxon>
    </lineage>
</organism>
<dbReference type="AlphaFoldDB" id="A0A7J9NCC7"/>
<evidence type="ECO:0000313" key="2">
    <source>
        <dbReference type="Proteomes" id="UP000593576"/>
    </source>
</evidence>
<protein>
    <submittedName>
        <fullName evidence="1">Uncharacterized protein</fullName>
    </submittedName>
</protein>
<comment type="caution">
    <text evidence="1">The sequence shown here is derived from an EMBL/GenBank/DDBJ whole genome shotgun (WGS) entry which is preliminary data.</text>
</comment>
<reference evidence="1 2" key="1">
    <citation type="journal article" date="2019" name="Genome Biol. Evol.">
        <title>Insights into the evolution of the New World diploid cottons (Gossypium, subgenus Houzingenia) based on genome sequencing.</title>
        <authorList>
            <person name="Grover C.E."/>
            <person name="Arick M.A. 2nd"/>
            <person name="Thrash A."/>
            <person name="Conover J.L."/>
            <person name="Sanders W.S."/>
            <person name="Peterson D.G."/>
            <person name="Frelichowski J.E."/>
            <person name="Scheffler J.A."/>
            <person name="Scheffler B.E."/>
            <person name="Wendel J.F."/>
        </authorList>
    </citation>
    <scope>NUCLEOTIDE SEQUENCE [LARGE SCALE GENOMIC DNA]</scope>
    <source>
        <strain evidence="1">1</strain>
        <tissue evidence="1">Leaf</tissue>
    </source>
</reference>
<dbReference type="Proteomes" id="UP000593576">
    <property type="component" value="Unassembled WGS sequence"/>
</dbReference>
<dbReference type="EMBL" id="JABFAF010278502">
    <property type="protein sequence ID" value="MBA0880975.1"/>
    <property type="molecule type" value="Genomic_DNA"/>
</dbReference>
<gene>
    <name evidence="1" type="ORF">Goshw_004623</name>
</gene>
<proteinExistence type="predicted"/>
<keyword evidence="2" id="KW-1185">Reference proteome</keyword>
<evidence type="ECO:0000313" key="1">
    <source>
        <dbReference type="EMBL" id="MBA0880975.1"/>
    </source>
</evidence>